<comment type="caution">
    <text evidence="1">The sequence shown here is derived from an EMBL/GenBank/DDBJ whole genome shotgun (WGS) entry which is preliminary data.</text>
</comment>
<keyword evidence="2" id="KW-1185">Reference proteome</keyword>
<protein>
    <submittedName>
        <fullName evidence="1">DUF2303 family protein</fullName>
    </submittedName>
</protein>
<proteinExistence type="predicted"/>
<dbReference type="Pfam" id="PF10065">
    <property type="entry name" value="DUF2303"/>
    <property type="match status" value="1"/>
</dbReference>
<dbReference type="EMBL" id="JAAOMA010000059">
    <property type="protein sequence ID" value="NHR08385.1"/>
    <property type="molecule type" value="Genomic_DNA"/>
</dbReference>
<gene>
    <name evidence="1" type="ORF">HA052_24645</name>
</gene>
<sequence>MMVPNGYQAKVLTDLKLQDLEKHLDAPLRKRGKVVLHDAASFIHYINLHKADGVTSIYCDADYQASKVDLIAIFNDQGTDKTGWRDHTAAYSPLQSVEWKRWIGQNRKTFTQVEFALFIEDNLQDIASVEGMPTGTQMLEMAMNLEANQDSRFKSNIRLQSGGTELAFVQKEDDATLEKMRLFERFSIGIPPFFNGSSFRIDARLRYRVRDGKLTFWFELIREDKVLQAAAEEEIGKIAEATGLTILQGNPRLGQAA</sequence>
<organism evidence="1 2">
    <name type="scientific">Chromobacterium fluminis</name>
    <dbReference type="NCBI Taxonomy" id="3044269"/>
    <lineage>
        <taxon>Bacteria</taxon>
        <taxon>Pseudomonadati</taxon>
        <taxon>Pseudomonadota</taxon>
        <taxon>Betaproteobacteria</taxon>
        <taxon>Neisseriales</taxon>
        <taxon>Chromobacteriaceae</taxon>
        <taxon>Chromobacterium</taxon>
    </lineage>
</organism>
<evidence type="ECO:0000313" key="2">
    <source>
        <dbReference type="Proteomes" id="UP001515641"/>
    </source>
</evidence>
<reference evidence="1 2" key="1">
    <citation type="submission" date="2020-03" db="EMBL/GenBank/DDBJ databases">
        <title>Draft genome sequence of environmentally isolated cultures.</title>
        <authorList>
            <person name="Wilson H.S."/>
            <person name="De Leon M.E."/>
        </authorList>
    </citation>
    <scope>NUCLEOTIDE SEQUENCE [LARGE SCALE GENOMIC DNA]</scope>
    <source>
        <strain evidence="1 2">HSC-31F16</strain>
    </source>
</reference>
<name>A0ABX0LIR6_9NEIS</name>
<evidence type="ECO:0000313" key="1">
    <source>
        <dbReference type="EMBL" id="NHR08385.1"/>
    </source>
</evidence>
<dbReference type="InterPro" id="IPR019276">
    <property type="entry name" value="DUF2303"/>
</dbReference>
<dbReference type="Proteomes" id="UP001515641">
    <property type="component" value="Unassembled WGS sequence"/>
</dbReference>
<accession>A0ABX0LIR6</accession>